<evidence type="ECO:0000313" key="1">
    <source>
        <dbReference type="EMBL" id="KAI6082086.1"/>
    </source>
</evidence>
<name>A0ACC0CP02_9PEZI</name>
<protein>
    <submittedName>
        <fullName evidence="1">Uncharacterized protein</fullName>
    </submittedName>
</protein>
<evidence type="ECO:0000313" key="2">
    <source>
        <dbReference type="Proteomes" id="UP001497680"/>
    </source>
</evidence>
<dbReference type="Proteomes" id="UP001497680">
    <property type="component" value="Unassembled WGS sequence"/>
</dbReference>
<proteinExistence type="predicted"/>
<accession>A0ACC0CP02</accession>
<reference evidence="1 2" key="1">
    <citation type="journal article" date="2022" name="New Phytol.">
        <title>Ecological generalism drives hyperdiversity of secondary metabolite gene clusters in xylarialean endophytes.</title>
        <authorList>
            <person name="Franco M.E.E."/>
            <person name="Wisecaver J.H."/>
            <person name="Arnold A.E."/>
            <person name="Ju Y.M."/>
            <person name="Slot J.C."/>
            <person name="Ahrendt S."/>
            <person name="Moore L.P."/>
            <person name="Eastman K.E."/>
            <person name="Scott K."/>
            <person name="Konkel Z."/>
            <person name="Mondo S.J."/>
            <person name="Kuo A."/>
            <person name="Hayes R.D."/>
            <person name="Haridas S."/>
            <person name="Andreopoulos B."/>
            <person name="Riley R."/>
            <person name="LaButti K."/>
            <person name="Pangilinan J."/>
            <person name="Lipzen A."/>
            <person name="Amirebrahimi M."/>
            <person name="Yan J."/>
            <person name="Adam C."/>
            <person name="Keymanesh K."/>
            <person name="Ng V."/>
            <person name="Louie K."/>
            <person name="Northen T."/>
            <person name="Drula E."/>
            <person name="Henrissat B."/>
            <person name="Hsieh H.M."/>
            <person name="Youens-Clark K."/>
            <person name="Lutzoni F."/>
            <person name="Miadlikowska J."/>
            <person name="Eastwood D.C."/>
            <person name="Hamelin R.C."/>
            <person name="Grigoriev I.V."/>
            <person name="U'Ren J.M."/>
        </authorList>
    </citation>
    <scope>NUCLEOTIDE SEQUENCE [LARGE SCALE GENOMIC DNA]</scope>
    <source>
        <strain evidence="1 2">ER1909</strain>
    </source>
</reference>
<sequence>MQYVKGSYRAATSPTAKRTYLNTLLFFAASLALLCIAAIAYPVFYYNYVPKKVISIPVHLQYNSGINPYGITSLASNLMLEQAYDVSVELEVPRSPANLEKGNFMVSLFAIKSMPENPAYSFSFSGTAHDPYAHVREDSVVFMSRRPTLIPYEDPLVSTTSRILFMFYHIFHPGASEKTTLTIPMGELVEFKDVLPLSILVDVEAGQTLQVYSATVTLVARLTGIRWAMYNHRIISFVVCTTAFWIAEVLSMGFAWLILGSVVSGRNPDDTGVTQWEDADDDTRMGSEAPINPFTRGGAGEGGLGVKYEDDSDEDTKVKDESSERETLADLPADDEEDGEDVWKETGAGTSFSRGKEGSLRRRSSQGGRA</sequence>
<keyword evidence="2" id="KW-1185">Reference proteome</keyword>
<organism evidence="1 2">
    <name type="scientific">Hypoxylon rubiginosum</name>
    <dbReference type="NCBI Taxonomy" id="110542"/>
    <lineage>
        <taxon>Eukaryota</taxon>
        <taxon>Fungi</taxon>
        <taxon>Dikarya</taxon>
        <taxon>Ascomycota</taxon>
        <taxon>Pezizomycotina</taxon>
        <taxon>Sordariomycetes</taxon>
        <taxon>Xylariomycetidae</taxon>
        <taxon>Xylariales</taxon>
        <taxon>Hypoxylaceae</taxon>
        <taxon>Hypoxylon</taxon>
    </lineage>
</organism>
<comment type="caution">
    <text evidence="1">The sequence shown here is derived from an EMBL/GenBank/DDBJ whole genome shotgun (WGS) entry which is preliminary data.</text>
</comment>
<dbReference type="EMBL" id="MU394379">
    <property type="protein sequence ID" value="KAI6082086.1"/>
    <property type="molecule type" value="Genomic_DNA"/>
</dbReference>
<gene>
    <name evidence="1" type="ORF">F4821DRAFT_247987</name>
</gene>